<feature type="domain" description="PAC" evidence="14">
    <location>
        <begin position="569"/>
        <end position="621"/>
    </location>
</feature>
<dbReference type="PRINTS" id="PR00344">
    <property type="entry name" value="BCTRLSENSOR"/>
</dbReference>
<dbReference type="EMBL" id="CP023344">
    <property type="protein sequence ID" value="ATC63191.1"/>
    <property type="molecule type" value="Genomic_DNA"/>
</dbReference>
<dbReference type="PROSITE" id="PS50110">
    <property type="entry name" value="RESPONSE_REGULATORY"/>
    <property type="match status" value="1"/>
</dbReference>
<keyword evidence="6 10" id="KW-1133">Transmembrane helix</keyword>
<evidence type="ECO:0000256" key="7">
    <source>
        <dbReference type="ARBA" id="ARBA00023136"/>
    </source>
</evidence>
<evidence type="ECO:0000256" key="2">
    <source>
        <dbReference type="ARBA" id="ARBA00004370"/>
    </source>
</evidence>
<comment type="subcellular location">
    <subcellularLocation>
        <location evidence="2">Membrane</location>
    </subcellularLocation>
</comment>
<evidence type="ECO:0000256" key="5">
    <source>
        <dbReference type="ARBA" id="ARBA00022692"/>
    </source>
</evidence>
<dbReference type="InterPro" id="IPR042240">
    <property type="entry name" value="CHASE_sf"/>
</dbReference>
<dbReference type="SMART" id="SM00388">
    <property type="entry name" value="HisKA"/>
    <property type="match status" value="1"/>
</dbReference>
<dbReference type="InterPro" id="IPR000700">
    <property type="entry name" value="PAS-assoc_C"/>
</dbReference>
<protein>
    <recommendedName>
        <fullName evidence="3">histidine kinase</fullName>
        <ecNumber evidence="3">2.7.13.3</ecNumber>
    </recommendedName>
</protein>
<dbReference type="InterPro" id="IPR005467">
    <property type="entry name" value="His_kinase_dom"/>
</dbReference>
<dbReference type="InterPro" id="IPR001610">
    <property type="entry name" value="PAC"/>
</dbReference>
<dbReference type="InterPro" id="IPR003661">
    <property type="entry name" value="HisK_dim/P_dom"/>
</dbReference>
<dbReference type="AlphaFoldDB" id="A0A290QFQ8"/>
<dbReference type="Pfam" id="PF08448">
    <property type="entry name" value="PAS_4"/>
    <property type="match status" value="1"/>
</dbReference>
<evidence type="ECO:0000259" key="15">
    <source>
        <dbReference type="PROSITE" id="PS50839"/>
    </source>
</evidence>
<evidence type="ECO:0000259" key="11">
    <source>
        <dbReference type="PROSITE" id="PS50109"/>
    </source>
</evidence>
<dbReference type="Gene3D" id="3.40.50.2300">
    <property type="match status" value="1"/>
</dbReference>
<dbReference type="InterPro" id="IPR011006">
    <property type="entry name" value="CheY-like_superfamily"/>
</dbReference>
<dbReference type="Pfam" id="PF02518">
    <property type="entry name" value="HATPase_c"/>
    <property type="match status" value="1"/>
</dbReference>
<gene>
    <name evidence="16" type="ORF">CMV30_04040</name>
</gene>
<proteinExistence type="predicted"/>
<dbReference type="InterPro" id="IPR000014">
    <property type="entry name" value="PAS"/>
</dbReference>
<dbReference type="InterPro" id="IPR013655">
    <property type="entry name" value="PAS_fold_3"/>
</dbReference>
<evidence type="ECO:0000313" key="16">
    <source>
        <dbReference type="EMBL" id="ATC63191.1"/>
    </source>
</evidence>
<dbReference type="PANTHER" id="PTHR43065">
    <property type="entry name" value="SENSOR HISTIDINE KINASE"/>
    <property type="match status" value="1"/>
</dbReference>
<dbReference type="PROSITE" id="PS50113">
    <property type="entry name" value="PAC"/>
    <property type="match status" value="2"/>
</dbReference>
<dbReference type="NCBIfam" id="TIGR00229">
    <property type="entry name" value="sensory_box"/>
    <property type="match status" value="2"/>
</dbReference>
<keyword evidence="5 10" id="KW-0812">Transmembrane</keyword>
<dbReference type="SMART" id="SM00448">
    <property type="entry name" value="REC"/>
    <property type="match status" value="1"/>
</dbReference>
<dbReference type="InterPro" id="IPR036890">
    <property type="entry name" value="HATPase_C_sf"/>
</dbReference>
<evidence type="ECO:0000259" key="14">
    <source>
        <dbReference type="PROSITE" id="PS50113"/>
    </source>
</evidence>
<dbReference type="Pfam" id="PF00072">
    <property type="entry name" value="Response_reg"/>
    <property type="match status" value="1"/>
</dbReference>
<feature type="domain" description="PAS" evidence="13">
    <location>
        <begin position="367"/>
        <end position="437"/>
    </location>
</feature>
<dbReference type="Gene3D" id="3.30.450.20">
    <property type="entry name" value="PAS domain"/>
    <property type="match status" value="2"/>
</dbReference>
<dbReference type="SMART" id="SM01079">
    <property type="entry name" value="CHASE"/>
    <property type="match status" value="1"/>
</dbReference>
<dbReference type="SUPFAM" id="SSF55874">
    <property type="entry name" value="ATPase domain of HSP90 chaperone/DNA topoisomerase II/histidine kinase"/>
    <property type="match status" value="1"/>
</dbReference>
<feature type="domain" description="PAS" evidence="13">
    <location>
        <begin position="492"/>
        <end position="566"/>
    </location>
</feature>
<dbReference type="Pfam" id="PF08447">
    <property type="entry name" value="PAS_3"/>
    <property type="match status" value="1"/>
</dbReference>
<dbReference type="CDD" id="cd00156">
    <property type="entry name" value="REC"/>
    <property type="match status" value="1"/>
</dbReference>
<evidence type="ECO:0000256" key="8">
    <source>
        <dbReference type="PROSITE-ProRule" id="PRU00169"/>
    </source>
</evidence>
<evidence type="ECO:0000256" key="3">
    <source>
        <dbReference type="ARBA" id="ARBA00012438"/>
    </source>
</evidence>
<dbReference type="Gene3D" id="1.10.287.130">
    <property type="match status" value="1"/>
</dbReference>
<dbReference type="CDD" id="cd00082">
    <property type="entry name" value="HisKA"/>
    <property type="match status" value="1"/>
</dbReference>
<dbReference type="PROSITE" id="PS50839">
    <property type="entry name" value="CHASE"/>
    <property type="match status" value="1"/>
</dbReference>
<feature type="transmembrane region" description="Helical" evidence="10">
    <location>
        <begin position="303"/>
        <end position="322"/>
    </location>
</feature>
<feature type="domain" description="Response regulatory" evidence="12">
    <location>
        <begin position="888"/>
        <end position="1004"/>
    </location>
</feature>
<dbReference type="InterPro" id="IPR001789">
    <property type="entry name" value="Sig_transdc_resp-reg_receiver"/>
</dbReference>
<dbReference type="InterPro" id="IPR006189">
    <property type="entry name" value="CHASE_dom"/>
</dbReference>
<organism evidence="16 17">
    <name type="scientific">Nibricoccus aquaticus</name>
    <dbReference type="NCBI Taxonomy" id="2576891"/>
    <lineage>
        <taxon>Bacteria</taxon>
        <taxon>Pseudomonadati</taxon>
        <taxon>Verrucomicrobiota</taxon>
        <taxon>Opitutia</taxon>
        <taxon>Opitutales</taxon>
        <taxon>Opitutaceae</taxon>
        <taxon>Nibricoccus</taxon>
    </lineage>
</organism>
<evidence type="ECO:0000256" key="4">
    <source>
        <dbReference type="ARBA" id="ARBA00022553"/>
    </source>
</evidence>
<feature type="domain" description="PAC" evidence="14">
    <location>
        <begin position="440"/>
        <end position="491"/>
    </location>
</feature>
<evidence type="ECO:0000256" key="1">
    <source>
        <dbReference type="ARBA" id="ARBA00000085"/>
    </source>
</evidence>
<dbReference type="SUPFAM" id="SSF55785">
    <property type="entry name" value="PYP-like sensor domain (PAS domain)"/>
    <property type="match status" value="2"/>
</dbReference>
<dbReference type="KEGG" id="vbh:CMV30_04040"/>
<dbReference type="InterPro" id="IPR013656">
    <property type="entry name" value="PAS_4"/>
</dbReference>
<evidence type="ECO:0000256" key="6">
    <source>
        <dbReference type="ARBA" id="ARBA00022989"/>
    </source>
</evidence>
<dbReference type="Gene3D" id="3.30.565.10">
    <property type="entry name" value="Histidine kinase-like ATPase, C-terminal domain"/>
    <property type="match status" value="1"/>
</dbReference>
<feature type="coiled-coil region" evidence="9">
    <location>
        <begin position="343"/>
        <end position="377"/>
    </location>
</feature>
<dbReference type="PROSITE" id="PS50112">
    <property type="entry name" value="PAS"/>
    <property type="match status" value="2"/>
</dbReference>
<feature type="coiled-coil region" evidence="9">
    <location>
        <begin position="475"/>
        <end position="502"/>
    </location>
</feature>
<dbReference type="Pfam" id="PF03924">
    <property type="entry name" value="CHASE"/>
    <property type="match status" value="1"/>
</dbReference>
<evidence type="ECO:0000256" key="9">
    <source>
        <dbReference type="SAM" id="Coils"/>
    </source>
</evidence>
<feature type="domain" description="Histidine kinase" evidence="11">
    <location>
        <begin position="641"/>
        <end position="866"/>
    </location>
</feature>
<evidence type="ECO:0000259" key="12">
    <source>
        <dbReference type="PROSITE" id="PS50110"/>
    </source>
</evidence>
<dbReference type="EC" id="2.7.13.3" evidence="3"/>
<feature type="domain" description="CHASE" evidence="15">
    <location>
        <begin position="125"/>
        <end position="217"/>
    </location>
</feature>
<dbReference type="SMART" id="SM00091">
    <property type="entry name" value="PAS"/>
    <property type="match status" value="2"/>
</dbReference>
<reference evidence="16 17" key="1">
    <citation type="submission" date="2017-09" db="EMBL/GenBank/DDBJ databases">
        <title>Complete genome sequence of Verrucomicrobial strain HZ-65, isolated from freshwater.</title>
        <authorList>
            <person name="Choi A."/>
        </authorList>
    </citation>
    <scope>NUCLEOTIDE SEQUENCE [LARGE SCALE GENOMIC DNA]</scope>
    <source>
        <strain evidence="16 17">HZ-65</strain>
    </source>
</reference>
<dbReference type="Proteomes" id="UP000217265">
    <property type="component" value="Chromosome"/>
</dbReference>
<dbReference type="InterPro" id="IPR004358">
    <property type="entry name" value="Sig_transdc_His_kin-like_C"/>
</dbReference>
<dbReference type="PANTHER" id="PTHR43065:SF42">
    <property type="entry name" value="TWO-COMPONENT SENSOR PPRA"/>
    <property type="match status" value="1"/>
</dbReference>
<dbReference type="InterPro" id="IPR003594">
    <property type="entry name" value="HATPase_dom"/>
</dbReference>
<comment type="catalytic activity">
    <reaction evidence="1">
        <text>ATP + protein L-histidine = ADP + protein N-phospho-L-histidine.</text>
        <dbReference type="EC" id="2.7.13.3"/>
    </reaction>
</comment>
<keyword evidence="17" id="KW-1185">Reference proteome</keyword>
<keyword evidence="4 8" id="KW-0597">Phosphoprotein</keyword>
<evidence type="ECO:0000256" key="10">
    <source>
        <dbReference type="SAM" id="Phobius"/>
    </source>
</evidence>
<keyword evidence="9" id="KW-0175">Coiled coil</keyword>
<name>A0A290QFQ8_9BACT</name>
<dbReference type="SUPFAM" id="SSF52172">
    <property type="entry name" value="CheY-like"/>
    <property type="match status" value="1"/>
</dbReference>
<evidence type="ECO:0000259" key="13">
    <source>
        <dbReference type="PROSITE" id="PS50112"/>
    </source>
</evidence>
<dbReference type="SMART" id="SM00086">
    <property type="entry name" value="PAC"/>
    <property type="match status" value="2"/>
</dbReference>
<dbReference type="GO" id="GO:0000155">
    <property type="term" value="F:phosphorelay sensor kinase activity"/>
    <property type="evidence" value="ECO:0007669"/>
    <property type="project" value="InterPro"/>
</dbReference>
<dbReference type="CDD" id="cd00130">
    <property type="entry name" value="PAS"/>
    <property type="match status" value="2"/>
</dbReference>
<keyword evidence="7 10" id="KW-0472">Membrane</keyword>
<dbReference type="Gene3D" id="3.30.450.350">
    <property type="entry name" value="CHASE domain"/>
    <property type="match status" value="1"/>
</dbReference>
<dbReference type="GO" id="GO:0016020">
    <property type="term" value="C:membrane"/>
    <property type="evidence" value="ECO:0007669"/>
    <property type="project" value="UniProtKB-SubCell"/>
</dbReference>
<dbReference type="InterPro" id="IPR035965">
    <property type="entry name" value="PAS-like_dom_sf"/>
</dbReference>
<sequence>MLLTSLSRVLFRRRLSVVLLVAVGLAASYALYLEARRNEDLRVREDVKRRADTRHILIRETMDGYVEGLHSLRNLTGALDLIDADKFQLIARDTMERHPGFHALQWVPCPAAPDTSATASHSLTYLPVQFNQASPAAPSATAAFSGYDYITSPLARYFENARHTRRLVVTPVAELPALTGEKSVLMIYPVFPGKNSASATAPCAGFVVGVFRVSTLFGESWKNFAGQIADVMFLDATPGTPASDRQMFYWAADNGPATTRALTEAEFRAGSWYRELPLQLGGRVWLLLHRAKDGWFERQRTNFPTIILVGGVLFTLVCAAYIRGAVRRAALVEKEVHARTAELRQTQALLEEDIQRREEAENLLRSSQQQLHGLMENSPNAIFVKDPEGRYLSVNRRYAELHARQREDFLGRSDFDVFPPETAARMRMSDARVISTGQPVELEDTFATAAGTHTSIVHKFPIIDEDGRVHGLCGIATEISERKRAEAEIRENRRQLESILGQLPGMAFRMVQDGQLVPVYISRGALGLTGHSARDFLEKVVALHEIIHPEDRERARNAIATAVKKRRSYEIEYRIVDRTGRIKWVLDRGQGVYNEDGRLLFIEGLAIDITQRKDAESEKLIVERRLLEGQKLESIGVLAGGIAHDFNNLLTGIIGNANLAGLELPKTSPVHQNLKHIENASLRAAELCQQMLAYAGKGRFVIQRIELGPLVESTVPLLRASISKKATLKFQLQPDLPATMADPTQMRQIVMNLVINASESLGEHDGVITLSTSLVRPPAGFFEGSVLTPPEPAADFLQLEVTDTGAGMTPDTVSKIFDPFFTTKFAGRGLGLAAVQGIIRSHHGGLKVRSAPGRGSTFTLFFPAASAVPIDPTPVRRATATPWKQQGRALIIDDEDHVLKVTASLLQSCGMATELARDGYEGIDLFRAHPNDFDLVVLDMTMPRLSGEETLQLLREIKPDVRVLFMSGYNRREVIASLGGTGELGFIQKPFTLDTLREQIQSMLS</sequence>
<accession>A0A290QFQ8</accession>
<dbReference type="PROSITE" id="PS50109">
    <property type="entry name" value="HIS_KIN"/>
    <property type="match status" value="1"/>
</dbReference>
<dbReference type="SMART" id="SM00387">
    <property type="entry name" value="HATPase_c"/>
    <property type="match status" value="1"/>
</dbReference>
<feature type="modified residue" description="4-aspartylphosphate" evidence="8">
    <location>
        <position position="939"/>
    </location>
</feature>
<dbReference type="RefSeq" id="WP_096054823.1">
    <property type="nucleotide sequence ID" value="NZ_CP023344.1"/>
</dbReference>
<dbReference type="InterPro" id="IPR036097">
    <property type="entry name" value="HisK_dim/P_sf"/>
</dbReference>
<dbReference type="OrthoDB" id="184212at2"/>
<evidence type="ECO:0000313" key="17">
    <source>
        <dbReference type="Proteomes" id="UP000217265"/>
    </source>
</evidence>
<dbReference type="SUPFAM" id="SSF47384">
    <property type="entry name" value="Homodimeric domain of signal transducing histidine kinase"/>
    <property type="match status" value="1"/>
</dbReference>